<reference evidence="4" key="1">
    <citation type="submission" date="2018-06" db="EMBL/GenBank/DDBJ databases">
        <authorList>
            <person name="Guldener U."/>
        </authorList>
    </citation>
    <scope>NUCLEOTIDE SEQUENCE [LARGE SCALE GENOMIC DNA]</scope>
    <source>
        <strain evidence="4">UTAD17</strain>
    </source>
</reference>
<name>A0A376B4G0_9ASCO</name>
<feature type="compositionally biased region" description="Basic and acidic residues" evidence="1">
    <location>
        <begin position="259"/>
        <end position="281"/>
    </location>
</feature>
<dbReference type="EMBL" id="UFAJ01000165">
    <property type="protein sequence ID" value="SSD59578.1"/>
    <property type="molecule type" value="Genomic_DNA"/>
</dbReference>
<evidence type="ECO:0000313" key="4">
    <source>
        <dbReference type="Proteomes" id="UP000262825"/>
    </source>
</evidence>
<dbReference type="PANTHER" id="PTHR28065:SF1">
    <property type="entry name" value="DUF4050 DOMAIN-CONTAINING PROTEIN"/>
    <property type="match status" value="1"/>
</dbReference>
<dbReference type="VEuPathDB" id="FungiDB:SCODWIG_01339"/>
<gene>
    <name evidence="3" type="ORF">SCODWIG_01339</name>
</gene>
<evidence type="ECO:0000256" key="1">
    <source>
        <dbReference type="SAM" id="MobiDB-lite"/>
    </source>
</evidence>
<feature type="compositionally biased region" description="Polar residues" evidence="1">
    <location>
        <begin position="282"/>
        <end position="292"/>
    </location>
</feature>
<evidence type="ECO:0000313" key="3">
    <source>
        <dbReference type="EMBL" id="SSD59578.1"/>
    </source>
</evidence>
<protein>
    <recommendedName>
        <fullName evidence="2">Gag1-like clamp domain-containing protein</fullName>
    </recommendedName>
</protein>
<sequence>MTNHTLNSKRSFAKLKSQSSIGSSLKSIFEKCKVKLHNIAQYSLDNISDDDNNYRLYHHYHRRDNTHRDFHKTNNHDMTDSQVANLIDDLFIDSDQENVTHANEEIKHKKSERLLSLKLTSIPPSTNNENTKNIESLNNNSTKNFTIDTEHHVATSTVNTNTIISDELPKVPEHSSTLDNLFENMTTSSPILLNFKKKNAFNNDNNTGMEVFRKSEDRCSGTSVAPNSGSDFLSSISKNKSNNSSVNTNSTNNINRNTSGDDKDNNSNHNDEDIHDNKSTSDSETQEDTISNYDVHKECQMLRLKQGDKFKGGDEIFIKRRELHYKRFKELENIVVDKDEDCNDALFEEIPEDAYYNIYRILLVEDKPLKKPLNLANALKVVNAGWISDKTWENAVHGKF</sequence>
<evidence type="ECO:0000259" key="2">
    <source>
        <dbReference type="Pfam" id="PF13259"/>
    </source>
</evidence>
<feature type="compositionally biased region" description="Low complexity" evidence="1">
    <location>
        <begin position="234"/>
        <end position="258"/>
    </location>
</feature>
<dbReference type="InterPro" id="IPR053274">
    <property type="entry name" value="Fluconazole_resistance"/>
</dbReference>
<accession>A0A376B4G0</accession>
<keyword evidence="4" id="KW-1185">Reference proteome</keyword>
<feature type="compositionally biased region" description="Polar residues" evidence="1">
    <location>
        <begin position="220"/>
        <end position="233"/>
    </location>
</feature>
<dbReference type="InterPro" id="IPR025124">
    <property type="entry name" value="Gag1-like_clamp"/>
</dbReference>
<proteinExistence type="predicted"/>
<dbReference type="Pfam" id="PF13259">
    <property type="entry name" value="clamp_Gag1-like"/>
    <property type="match status" value="1"/>
</dbReference>
<dbReference type="AlphaFoldDB" id="A0A376B4G0"/>
<dbReference type="PANTHER" id="PTHR28065">
    <property type="entry name" value="FREQUENIN"/>
    <property type="match status" value="1"/>
</dbReference>
<organism evidence="3 4">
    <name type="scientific">Saccharomycodes ludwigii</name>
    <dbReference type="NCBI Taxonomy" id="36035"/>
    <lineage>
        <taxon>Eukaryota</taxon>
        <taxon>Fungi</taxon>
        <taxon>Dikarya</taxon>
        <taxon>Ascomycota</taxon>
        <taxon>Saccharomycotina</taxon>
        <taxon>Saccharomycetes</taxon>
        <taxon>Saccharomycodales</taxon>
        <taxon>Saccharomycodaceae</taxon>
        <taxon>Saccharomycodes</taxon>
    </lineage>
</organism>
<feature type="domain" description="Gag1-like clamp" evidence="2">
    <location>
        <begin position="343"/>
        <end position="393"/>
    </location>
</feature>
<dbReference type="Proteomes" id="UP000262825">
    <property type="component" value="Unassembled WGS sequence"/>
</dbReference>
<feature type="region of interest" description="Disordered" evidence="1">
    <location>
        <begin position="215"/>
        <end position="292"/>
    </location>
</feature>